<organism evidence="1 2">
    <name type="scientific">Pectobacterium zantedeschiae</name>
    <dbReference type="NCBI Taxonomy" id="2034769"/>
    <lineage>
        <taxon>Bacteria</taxon>
        <taxon>Pseudomonadati</taxon>
        <taxon>Pseudomonadota</taxon>
        <taxon>Gammaproteobacteria</taxon>
        <taxon>Enterobacterales</taxon>
        <taxon>Pectobacteriaceae</taxon>
        <taxon>Pectobacterium</taxon>
    </lineage>
</organism>
<sequence length="84" mass="9206">MSNDLITEDLPPMSRLAMEYAARASALAKEIALQEKKKADLTQLVLSEINDFFAGISQPGAPEAAEEMQAALMARVESVMRDHQ</sequence>
<comment type="caution">
    <text evidence="1">The sequence shown here is derived from an EMBL/GenBank/DDBJ whole genome shotgun (WGS) entry which is preliminary data.</text>
</comment>
<reference evidence="1 2" key="1">
    <citation type="journal article" date="2018" name="Syst. Appl. Microbiol.">
        <title>Pectobacterium zantedeschiae sp. nov. a new species of a soft rot pathogen isolated from Calla lily (Zantedeschia spp.).</title>
        <authorList>
            <person name="Waleron M."/>
            <person name="Misztak A."/>
            <person name="Waleron M."/>
            <person name="Franczuk M."/>
            <person name="Jonca J."/>
            <person name="Wielgomas B."/>
            <person name="Mikicinski A."/>
            <person name="Popovic T."/>
            <person name="Waleron K."/>
        </authorList>
    </citation>
    <scope>NUCLEOTIDE SEQUENCE [LARGE SCALE GENOMIC DNA]</scope>
    <source>
        <strain evidence="1 2">9M</strain>
    </source>
</reference>
<dbReference type="OrthoDB" id="6631253at2"/>
<evidence type="ECO:0000313" key="1">
    <source>
        <dbReference type="EMBL" id="RYC38907.1"/>
    </source>
</evidence>
<dbReference type="EMBL" id="NWTM01000006">
    <property type="protein sequence ID" value="RYC38907.1"/>
    <property type="molecule type" value="Genomic_DNA"/>
</dbReference>
<evidence type="ECO:0000313" key="2">
    <source>
        <dbReference type="Proteomes" id="UP001138460"/>
    </source>
</evidence>
<accession>A0A9X8JE75</accession>
<name>A0A9X8JE75_9GAMM</name>
<dbReference type="RefSeq" id="WP_131535210.1">
    <property type="nucleotide sequence ID" value="NZ_JBEHFA010000020.1"/>
</dbReference>
<gene>
    <name evidence="1" type="ORF">CLR69_21895</name>
</gene>
<dbReference type="AlphaFoldDB" id="A0A9X8JE75"/>
<keyword evidence="2" id="KW-1185">Reference proteome</keyword>
<dbReference type="Proteomes" id="UP001138460">
    <property type="component" value="Unassembled WGS sequence"/>
</dbReference>
<protein>
    <submittedName>
        <fullName evidence="1">Uncharacterized protein</fullName>
    </submittedName>
</protein>
<proteinExistence type="predicted"/>